<evidence type="ECO:0000256" key="8">
    <source>
        <dbReference type="ARBA" id="ARBA00022824"/>
    </source>
</evidence>
<dbReference type="PANTHER" id="PTHR45919:SF1">
    <property type="entry name" value="GDP-MAN:MAN(3)GLCNAC(2)-PP-DOL ALPHA-1,2-MANNOSYLTRANSFERASE"/>
    <property type="match status" value="1"/>
</dbReference>
<proteinExistence type="inferred from homology"/>
<gene>
    <name evidence="15" type="ORF">FWILDA_LOCUS3379</name>
</gene>
<keyword evidence="10" id="KW-0472">Membrane</keyword>
<evidence type="ECO:0000256" key="2">
    <source>
        <dbReference type="ARBA" id="ARBA00004922"/>
    </source>
</evidence>
<evidence type="ECO:0000256" key="3">
    <source>
        <dbReference type="ARBA" id="ARBA00012645"/>
    </source>
</evidence>
<dbReference type="SUPFAM" id="SSF53756">
    <property type="entry name" value="UDP-Glycosyltransferase/glycogen phosphorylase"/>
    <property type="match status" value="1"/>
</dbReference>
<name>A0A9W4WKB9_9GLOM</name>
<feature type="domain" description="ALG11 mannosyltransferase N-terminal" evidence="14">
    <location>
        <begin position="3"/>
        <end position="183"/>
    </location>
</feature>
<dbReference type="EMBL" id="CAMKVN010000447">
    <property type="protein sequence ID" value="CAI2168031.1"/>
    <property type="molecule type" value="Genomic_DNA"/>
</dbReference>
<evidence type="ECO:0000256" key="9">
    <source>
        <dbReference type="ARBA" id="ARBA00022989"/>
    </source>
</evidence>
<keyword evidence="8 12" id="KW-0256">Endoplasmic reticulum</keyword>
<dbReference type="CDD" id="cd03806">
    <property type="entry name" value="GT4_ALG11-like"/>
    <property type="match status" value="1"/>
</dbReference>
<keyword evidence="5 12" id="KW-0328">Glycosyltransferase</keyword>
<dbReference type="Pfam" id="PF15924">
    <property type="entry name" value="ALG11_N"/>
    <property type="match status" value="1"/>
</dbReference>
<sequence length="400" mass="45642">MLSNSGGGGERVLWTVIRSIQERYQNIVCVVYTGDTDVTKDAILEKVKIRFSIKLNSDNLFFVFLKKRKWVEDSRYPRFTLLGQSLGSIVLGFEALVKLTPNFYFDTMGYAFTYPLKIIFGCKVGAYVHYPTISSDMLSKVQEMRPGFNNDQEIARSRIFTGTFSDLVMVNSTWTKGHIDQLWRVNSKIVYPPCDTASLTKLPLEGRQRIIVSVAQFRPEKDHFLQLQSFHCLLSNHPNFRQGPEKVELVLIGSSRNQGDESRILILKELCKDLDLEDNVTFEINASFEKLVYWLSIAKVGLHTMWNEHFGIGLIPVVHNSGGPKMDIVVPYNDHITGYLASTAEEFAIKLANVFSLSEIEFKNIQINARENVIGKFSESVFQDLILNLLDPMLQQNNNY</sequence>
<keyword evidence="9" id="KW-1133">Transmembrane helix</keyword>
<dbReference type="InterPro" id="IPR038013">
    <property type="entry name" value="ALG11"/>
</dbReference>
<evidence type="ECO:0000259" key="13">
    <source>
        <dbReference type="Pfam" id="PF00534"/>
    </source>
</evidence>
<dbReference type="PANTHER" id="PTHR45919">
    <property type="entry name" value="GDP-MAN:MAN(3)GLCNAC(2)-PP-DOL ALPHA-1,2-MANNOSYLTRANSFERASE"/>
    <property type="match status" value="1"/>
</dbReference>
<dbReference type="GO" id="GO:0006487">
    <property type="term" value="P:protein N-linked glycosylation"/>
    <property type="evidence" value="ECO:0007669"/>
    <property type="project" value="TreeGrafter"/>
</dbReference>
<evidence type="ECO:0000259" key="14">
    <source>
        <dbReference type="Pfam" id="PF15924"/>
    </source>
</evidence>
<comment type="function">
    <text evidence="12">GDP-Man:Man(3)GlcNAc(2)-PP-Dol alpha-1,2-mannosyltransferase that operates in the biosynthetic pathway of dolichol-linked oligosaccharides, the glycan precursors employed in protein asparagine (N)-glycosylation. The assembly of dolichol-linked oligosaccharides begins on the cytosolic side of the endoplasmic reticulum membrane and finishes in its lumen. The sequential addition of sugars to dolichol pyrophosphate produces dolichol-linked oligosaccharides containing fourteen sugars, including two GlcNAcs, nine mannoses and three glucoses. Once assembled, the oligosaccharide is transferred from the lipid to nascent proteins by oligosaccharyltransferases. Catalyzes, on the cytoplasmic face of the endoplasmic reticulum, the addition of the fourth and fifth mannose residues to the dolichol-linked oligosaccharide chain, to produce Man(5)GlcNAc(2)-PP-dolichol core oligosaccharide.</text>
</comment>
<dbReference type="Pfam" id="PF00534">
    <property type="entry name" value="Glycos_transf_1"/>
    <property type="match status" value="1"/>
</dbReference>
<evidence type="ECO:0000256" key="4">
    <source>
        <dbReference type="ARBA" id="ARBA00022018"/>
    </source>
</evidence>
<comment type="caution">
    <text evidence="15">The sequence shown here is derived from an EMBL/GenBank/DDBJ whole genome shotgun (WGS) entry which is preliminary data.</text>
</comment>
<keyword evidence="7" id="KW-0812">Transmembrane</keyword>
<evidence type="ECO:0000256" key="6">
    <source>
        <dbReference type="ARBA" id="ARBA00022679"/>
    </source>
</evidence>
<evidence type="ECO:0000313" key="15">
    <source>
        <dbReference type="EMBL" id="CAI2168031.1"/>
    </source>
</evidence>
<evidence type="ECO:0000256" key="5">
    <source>
        <dbReference type="ARBA" id="ARBA00022676"/>
    </source>
</evidence>
<dbReference type="Proteomes" id="UP001153678">
    <property type="component" value="Unassembled WGS sequence"/>
</dbReference>
<evidence type="ECO:0000256" key="1">
    <source>
        <dbReference type="ARBA" id="ARBA00004389"/>
    </source>
</evidence>
<dbReference type="AlphaFoldDB" id="A0A9W4WKB9"/>
<dbReference type="InterPro" id="IPR031814">
    <property type="entry name" value="ALG11_N"/>
</dbReference>
<dbReference type="GO" id="GO:0004377">
    <property type="term" value="F:GDP-Man:Man(3)GlcNAc(2)-PP-Dol alpha-1,2-mannosyltransferase activity"/>
    <property type="evidence" value="ECO:0007669"/>
    <property type="project" value="UniProtKB-UniRule"/>
</dbReference>
<comment type="subcellular location">
    <subcellularLocation>
        <location evidence="1">Endoplasmic reticulum membrane</location>
        <topology evidence="1">Single-pass membrane protein</topology>
    </subcellularLocation>
</comment>
<reference evidence="15" key="1">
    <citation type="submission" date="2022-08" db="EMBL/GenBank/DDBJ databases">
        <authorList>
            <person name="Kallberg Y."/>
            <person name="Tangrot J."/>
            <person name="Rosling A."/>
        </authorList>
    </citation>
    <scope>NUCLEOTIDE SEQUENCE</scope>
    <source>
        <strain evidence="15">Wild A</strain>
    </source>
</reference>
<evidence type="ECO:0000256" key="7">
    <source>
        <dbReference type="ARBA" id="ARBA00022692"/>
    </source>
</evidence>
<dbReference type="EC" id="2.4.1.131" evidence="3 12"/>
<dbReference type="GO" id="GO:0005789">
    <property type="term" value="C:endoplasmic reticulum membrane"/>
    <property type="evidence" value="ECO:0007669"/>
    <property type="project" value="UniProtKB-SubCell"/>
</dbReference>
<feature type="domain" description="Glycosyl transferase family 1" evidence="13">
    <location>
        <begin position="201"/>
        <end position="358"/>
    </location>
</feature>
<comment type="catalytic activity">
    <reaction evidence="11 12">
        <text>an alpha-D-Man-(1-&gt;3)-[alpha-D-Man-(1-&gt;6)]-beta-D-Man-(1-&gt;4)-beta-D-GlcNAc-(1-&gt;4)-alpha-D-GlcNAc-diphospho-di-trans,poly-cis-dolichol + 2 GDP-alpha-D-mannose = an alpha-D-Man-(1-&gt;2)-alpha-D-Man-(1-&gt;2)-alpha-D-Man-(1-&gt;3)-[alpha-D-Man-(1-&gt;6)]-beta-D-Man-(1-&gt;4)-beta-D-GlcNAc-(1-&gt;4)-alpha-D-GlcNAc-diphospho-di-trans,poly-cis-dolichol + 2 GDP + 2 H(+)</text>
        <dbReference type="Rhea" id="RHEA:29523"/>
        <dbReference type="Rhea" id="RHEA-COMP:19515"/>
        <dbReference type="Rhea" id="RHEA-COMP:19516"/>
        <dbReference type="ChEBI" id="CHEBI:15378"/>
        <dbReference type="ChEBI" id="CHEBI:57527"/>
        <dbReference type="ChEBI" id="CHEBI:58189"/>
        <dbReference type="ChEBI" id="CHEBI:132511"/>
        <dbReference type="ChEBI" id="CHEBI:132515"/>
        <dbReference type="EC" id="2.4.1.131"/>
    </reaction>
    <physiologicalReaction direction="left-to-right" evidence="11 12">
        <dbReference type="Rhea" id="RHEA:29524"/>
    </physiologicalReaction>
</comment>
<comment type="similarity">
    <text evidence="12">Belongs to the glycosyltransferase group 1 family. Glycosyltransferase 4 subfamily.</text>
</comment>
<evidence type="ECO:0000313" key="16">
    <source>
        <dbReference type="Proteomes" id="UP001153678"/>
    </source>
</evidence>
<keyword evidence="16" id="KW-1185">Reference proteome</keyword>
<comment type="pathway">
    <text evidence="2 12">Protein modification; protein glycosylation.</text>
</comment>
<dbReference type="Gene3D" id="3.40.50.2000">
    <property type="entry name" value="Glycogen Phosphorylase B"/>
    <property type="match status" value="1"/>
</dbReference>
<organism evidence="15 16">
    <name type="scientific">Funneliformis geosporum</name>
    <dbReference type="NCBI Taxonomy" id="1117311"/>
    <lineage>
        <taxon>Eukaryota</taxon>
        <taxon>Fungi</taxon>
        <taxon>Fungi incertae sedis</taxon>
        <taxon>Mucoromycota</taxon>
        <taxon>Glomeromycotina</taxon>
        <taxon>Glomeromycetes</taxon>
        <taxon>Glomerales</taxon>
        <taxon>Glomeraceae</taxon>
        <taxon>Funneliformis</taxon>
    </lineage>
</organism>
<evidence type="ECO:0000256" key="10">
    <source>
        <dbReference type="ARBA" id="ARBA00023136"/>
    </source>
</evidence>
<evidence type="ECO:0000256" key="12">
    <source>
        <dbReference type="RuleBase" id="RU367051"/>
    </source>
</evidence>
<evidence type="ECO:0000256" key="11">
    <source>
        <dbReference type="ARBA" id="ARBA00045065"/>
    </source>
</evidence>
<dbReference type="InterPro" id="IPR001296">
    <property type="entry name" value="Glyco_trans_1"/>
</dbReference>
<dbReference type="OrthoDB" id="2276068at2759"/>
<accession>A0A9W4WKB9</accession>
<keyword evidence="6 12" id="KW-0808">Transferase</keyword>
<protein>
    <recommendedName>
        <fullName evidence="4 12">GDP-Man:Man(3)GlcNAc(2)-PP-Dol alpha-1,2-mannosyltransferase</fullName>
        <ecNumber evidence="3 12">2.4.1.131</ecNumber>
    </recommendedName>
</protein>